<evidence type="ECO:0000313" key="10">
    <source>
        <dbReference type="Proteomes" id="UP001497600"/>
    </source>
</evidence>
<keyword evidence="4 8" id="KW-0812">Transmembrane</keyword>
<dbReference type="Proteomes" id="UP001497600">
    <property type="component" value="Chromosome A"/>
</dbReference>
<feature type="transmembrane region" description="Helical" evidence="8">
    <location>
        <begin position="453"/>
        <end position="472"/>
    </location>
</feature>
<evidence type="ECO:0000256" key="5">
    <source>
        <dbReference type="ARBA" id="ARBA00022989"/>
    </source>
</evidence>
<dbReference type="PANTHER" id="PTHR46154:SF4">
    <property type="entry name" value="UREA ACTIVE TRANSPORTER"/>
    <property type="match status" value="1"/>
</dbReference>
<feature type="transmembrane region" description="Helical" evidence="8">
    <location>
        <begin position="87"/>
        <end position="106"/>
    </location>
</feature>
<protein>
    <submittedName>
        <fullName evidence="9">Urea active transporter</fullName>
    </submittedName>
</protein>
<feature type="transmembrane region" description="Helical" evidence="8">
    <location>
        <begin position="557"/>
        <end position="577"/>
    </location>
</feature>
<keyword evidence="3" id="KW-0813">Transport</keyword>
<evidence type="ECO:0000256" key="8">
    <source>
        <dbReference type="SAM" id="Phobius"/>
    </source>
</evidence>
<dbReference type="InterPro" id="IPR038377">
    <property type="entry name" value="Na/Glc_symporter_sf"/>
</dbReference>
<evidence type="ECO:0000256" key="2">
    <source>
        <dbReference type="ARBA" id="ARBA00006434"/>
    </source>
</evidence>
<keyword evidence="6 8" id="KW-0472">Membrane</keyword>
<evidence type="ECO:0000256" key="6">
    <source>
        <dbReference type="ARBA" id="ARBA00023136"/>
    </source>
</evidence>
<dbReference type="EMBL" id="OZ004253">
    <property type="protein sequence ID" value="CAK7891808.1"/>
    <property type="molecule type" value="Genomic_DNA"/>
</dbReference>
<keyword evidence="10" id="KW-1185">Reference proteome</keyword>
<evidence type="ECO:0000313" key="9">
    <source>
        <dbReference type="EMBL" id="CAK7891808.1"/>
    </source>
</evidence>
<evidence type="ECO:0000256" key="4">
    <source>
        <dbReference type="ARBA" id="ARBA00022692"/>
    </source>
</evidence>
<dbReference type="InterPro" id="IPR001734">
    <property type="entry name" value="Na/solute_symporter"/>
</dbReference>
<feature type="transmembrane region" description="Helical" evidence="8">
    <location>
        <begin position="197"/>
        <end position="217"/>
    </location>
</feature>
<feature type="transmembrane region" description="Helical" evidence="8">
    <location>
        <begin position="287"/>
        <end position="313"/>
    </location>
</feature>
<dbReference type="PROSITE" id="PS50283">
    <property type="entry name" value="NA_SOLUT_SYMP_3"/>
    <property type="match status" value="1"/>
</dbReference>
<name>A0ABP0E523_9ASCO</name>
<dbReference type="CDD" id="cd11476">
    <property type="entry name" value="SLC5sbd_DUR3"/>
    <property type="match status" value="1"/>
</dbReference>
<gene>
    <name evidence="9" type="primary">DUR3</name>
    <name evidence="9" type="ORF">CAAN4_A00188</name>
</gene>
<evidence type="ECO:0000256" key="3">
    <source>
        <dbReference type="ARBA" id="ARBA00022448"/>
    </source>
</evidence>
<feature type="transmembrane region" description="Helical" evidence="8">
    <location>
        <begin position="55"/>
        <end position="81"/>
    </location>
</feature>
<dbReference type="PANTHER" id="PTHR46154">
    <property type="match status" value="1"/>
</dbReference>
<sequence length="658" mass="70787">MEDFILGQGYGYGFALGIGAGFALLMVVISNLLSRYMGEVQSSERFSTASRSVKSGLIASSTVSAWCWPATLLSSGAWGYSYGISGPYLYAIGGAVQITLFSFLAIQIKRNSPGCHTVAQLISVRFGKEGHWCYLAYCIGTNILVSSLLLLGGSQGFASTTGMHVVAASFLLPLGVICYTLFGGLKATFISDWIHTVIIYVIMLVGCFMIYVGSPLIGSPVRMYELLKEADIAFPNTTGTSYLSFHDKDMLLLAFAVTLGGLCSVFGDPGYSQRAIASDSQSVFSGYMVGGICWFVIPWALGSSAGLACRALLTNPALFTYPNQLTDEQVNAGMPVIFGLAAVLGKSGAAAGLLMLFMSVTSATSAELIAFSSICTYDIYQTYINPSASGKQLVRVAHATVIGFGLFMAIIAVVFNYLGVTVGWLLSFMGIILSPEVSAITLAIFWKKMSKESFIIGSVVGTLTGIACWIGSTYAYADGIINKDTVMVNQALLIGNIASLASAFVCYVVISLIKPSSFDFKVFSTAFHAGDDADQKEKDAMETTEGVKDILKTHAKWAGGINIVATLGGHIIIPVAYYASNYIFSKTYFVLWIVIMLIWLLISSAYIVFFPLWQGRHSIKRVLMSILRKSKDVEDENSSAHSSVEFVNIIVENKNQVV</sequence>
<organism evidence="9 10">
    <name type="scientific">[Candida] anglica</name>
    <dbReference type="NCBI Taxonomy" id="148631"/>
    <lineage>
        <taxon>Eukaryota</taxon>
        <taxon>Fungi</taxon>
        <taxon>Dikarya</taxon>
        <taxon>Ascomycota</taxon>
        <taxon>Saccharomycotina</taxon>
        <taxon>Pichiomycetes</taxon>
        <taxon>Debaryomycetaceae</taxon>
        <taxon>Kurtzmaniella</taxon>
    </lineage>
</organism>
<feature type="transmembrane region" description="Helical" evidence="8">
    <location>
        <begin position="12"/>
        <end position="34"/>
    </location>
</feature>
<feature type="transmembrane region" description="Helical" evidence="8">
    <location>
        <begin position="492"/>
        <end position="513"/>
    </location>
</feature>
<reference evidence="9 10" key="1">
    <citation type="submission" date="2024-01" db="EMBL/GenBank/DDBJ databases">
        <authorList>
            <consortium name="Genoscope - CEA"/>
            <person name="William W."/>
        </authorList>
    </citation>
    <scope>NUCLEOTIDE SEQUENCE [LARGE SCALE GENOMIC DNA]</scope>
    <source>
        <strain evidence="9 10">29B2s-10</strain>
    </source>
</reference>
<keyword evidence="5 8" id="KW-1133">Transmembrane helix</keyword>
<feature type="transmembrane region" description="Helical" evidence="8">
    <location>
        <begin position="589"/>
        <end position="613"/>
    </location>
</feature>
<feature type="transmembrane region" description="Helical" evidence="8">
    <location>
        <begin position="163"/>
        <end position="185"/>
    </location>
</feature>
<evidence type="ECO:0000256" key="7">
    <source>
        <dbReference type="RuleBase" id="RU362091"/>
    </source>
</evidence>
<feature type="transmembrane region" description="Helical" evidence="8">
    <location>
        <begin position="396"/>
        <end position="418"/>
    </location>
</feature>
<evidence type="ECO:0000256" key="1">
    <source>
        <dbReference type="ARBA" id="ARBA00004141"/>
    </source>
</evidence>
<dbReference type="Pfam" id="PF00474">
    <property type="entry name" value="SSF"/>
    <property type="match status" value="1"/>
</dbReference>
<proteinExistence type="inferred from homology"/>
<dbReference type="InterPro" id="IPR031155">
    <property type="entry name" value="DUR"/>
</dbReference>
<accession>A0ABP0E523</accession>
<feature type="transmembrane region" description="Helical" evidence="8">
    <location>
        <begin position="424"/>
        <end position="446"/>
    </location>
</feature>
<feature type="transmembrane region" description="Helical" evidence="8">
    <location>
        <begin position="132"/>
        <end position="151"/>
    </location>
</feature>
<dbReference type="Gene3D" id="1.20.1730.10">
    <property type="entry name" value="Sodium/glucose cotransporter"/>
    <property type="match status" value="1"/>
</dbReference>
<dbReference type="NCBIfam" id="TIGR00813">
    <property type="entry name" value="sss"/>
    <property type="match status" value="1"/>
</dbReference>
<comment type="similarity">
    <text evidence="2 7">Belongs to the sodium:solute symporter (SSF) (TC 2.A.21) family.</text>
</comment>
<feature type="transmembrane region" description="Helical" evidence="8">
    <location>
        <begin position="250"/>
        <end position="267"/>
    </location>
</feature>
<comment type="subcellular location">
    <subcellularLocation>
        <location evidence="1">Membrane</location>
        <topology evidence="1">Multi-pass membrane protein</topology>
    </subcellularLocation>
</comment>